<dbReference type="Gene3D" id="2.170.270.10">
    <property type="entry name" value="SET domain"/>
    <property type="match status" value="1"/>
</dbReference>
<comment type="caution">
    <text evidence="1">The sequence shown here is derived from an EMBL/GenBank/DDBJ whole genome shotgun (WGS) entry which is preliminary data.</text>
</comment>
<sequence length="277" mass="30233">MCLFTGGTASYRDGNSNKTAPGNECTAGDRYTVPAGGQSATLLLSSKQTVAKALILVDRPVAIVPSNIDPSLSWNLANCHSVELWPVVEGIALTNAFGVELGVTEQEYGGIFPHVSCANHCCGLNTAIKWDPATFSVSMYSLRDVQAGEEIHNQYIDVLALAPNDGPSSPNTTFDAARAELRDWRNTHTQDSSLGQRDMCRSDDVVIESSLRALELVRQEGLWGMQVPFMEDLALSYAVLGDEERFRVWAEKVVELCCGQDPKRAHKFAQWLADPVV</sequence>
<dbReference type="InterPro" id="IPR053185">
    <property type="entry name" value="SET_domain_protein"/>
</dbReference>
<accession>A0A8H6WEY3</accession>
<dbReference type="PANTHER" id="PTHR47332">
    <property type="entry name" value="SET DOMAIN-CONTAINING PROTEIN 5"/>
    <property type="match status" value="1"/>
</dbReference>
<name>A0A8H6WEY3_9AGAR</name>
<dbReference type="AlphaFoldDB" id="A0A8H6WEY3"/>
<dbReference type="Proteomes" id="UP000636479">
    <property type="component" value="Unassembled WGS sequence"/>
</dbReference>
<reference evidence="1" key="1">
    <citation type="submission" date="2020-05" db="EMBL/GenBank/DDBJ databases">
        <title>Mycena genomes resolve the evolution of fungal bioluminescence.</title>
        <authorList>
            <person name="Tsai I.J."/>
        </authorList>
    </citation>
    <scope>NUCLEOTIDE SEQUENCE</scope>
    <source>
        <strain evidence="1">171206Taipei</strain>
    </source>
</reference>
<proteinExistence type="predicted"/>
<dbReference type="EMBL" id="JACAZF010000001">
    <property type="protein sequence ID" value="KAF7315287.1"/>
    <property type="molecule type" value="Genomic_DNA"/>
</dbReference>
<evidence type="ECO:0000313" key="2">
    <source>
        <dbReference type="Proteomes" id="UP000636479"/>
    </source>
</evidence>
<dbReference type="SUPFAM" id="SSF82199">
    <property type="entry name" value="SET domain"/>
    <property type="match status" value="1"/>
</dbReference>
<dbReference type="PANTHER" id="PTHR47332:SF4">
    <property type="entry name" value="SET DOMAIN-CONTAINING PROTEIN 5"/>
    <property type="match status" value="1"/>
</dbReference>
<dbReference type="InterPro" id="IPR046341">
    <property type="entry name" value="SET_dom_sf"/>
</dbReference>
<evidence type="ECO:0000313" key="1">
    <source>
        <dbReference type="EMBL" id="KAF7315287.1"/>
    </source>
</evidence>
<dbReference type="RefSeq" id="XP_037225310.1">
    <property type="nucleotide sequence ID" value="XM_037357400.1"/>
</dbReference>
<protein>
    <submittedName>
        <fullName evidence="1">SET domain-containing protein</fullName>
    </submittedName>
</protein>
<dbReference type="OrthoDB" id="265717at2759"/>
<gene>
    <name evidence="1" type="ORF">MIND_00043100</name>
</gene>
<keyword evidence="2" id="KW-1185">Reference proteome</keyword>
<dbReference type="GeneID" id="59339916"/>
<organism evidence="1 2">
    <name type="scientific">Mycena indigotica</name>
    <dbReference type="NCBI Taxonomy" id="2126181"/>
    <lineage>
        <taxon>Eukaryota</taxon>
        <taxon>Fungi</taxon>
        <taxon>Dikarya</taxon>
        <taxon>Basidiomycota</taxon>
        <taxon>Agaricomycotina</taxon>
        <taxon>Agaricomycetes</taxon>
        <taxon>Agaricomycetidae</taxon>
        <taxon>Agaricales</taxon>
        <taxon>Marasmiineae</taxon>
        <taxon>Mycenaceae</taxon>
        <taxon>Mycena</taxon>
    </lineage>
</organism>